<dbReference type="PANTHER" id="PTHR45883:SF2">
    <property type="entry name" value="HSC70-INTERACTING PROTEIN"/>
    <property type="match status" value="1"/>
</dbReference>
<dbReference type="OMA" id="DKRANCD"/>
<reference evidence="6" key="2">
    <citation type="submission" date="2025-09" db="UniProtKB">
        <authorList>
            <consortium name="Ensembl"/>
        </authorList>
    </citation>
    <scope>IDENTIFICATION</scope>
</reference>
<dbReference type="Proteomes" id="UP000233080">
    <property type="component" value="Unassembled WGS sequence"/>
</dbReference>
<dbReference type="Ensembl" id="ENSCANT00000062585.1">
    <property type="protein sequence ID" value="ENSCANP00000039326.1"/>
    <property type="gene ID" value="ENSCANG00000043329.1"/>
</dbReference>
<dbReference type="SUPFAM" id="SSF48452">
    <property type="entry name" value="TPR-like"/>
    <property type="match status" value="1"/>
</dbReference>
<evidence type="ECO:0000313" key="6">
    <source>
        <dbReference type="Ensembl" id="ENSCANP00000039326.1"/>
    </source>
</evidence>
<evidence type="ECO:0000256" key="2">
    <source>
        <dbReference type="ARBA" id="ARBA00022803"/>
    </source>
</evidence>
<keyword evidence="1" id="KW-0677">Repeat</keyword>
<evidence type="ECO:0000256" key="1">
    <source>
        <dbReference type="ARBA" id="ARBA00022737"/>
    </source>
</evidence>
<sequence length="213" mass="23729">KKVAAIEALNDGELQKAIHLFTNTIKLNLHLAVLYDKRANCDRAIEINPDSAQPYKWQVKAHRLLGHWEDAAHDLALACKLDYDEDTSTMLKEIQPRVQEIAEESMTGQQRIERVKKAREERERARKEEEDGSFPGGYPGGMPGNFPGGMSGMTQMPGLNEILSDPEVLDPEVMVAFQDVTQNPANTSKYQRNPKVMNLISKLSLAGRGGSSL</sequence>
<keyword evidence="2" id="KW-0802">TPR repeat</keyword>
<organism evidence="6 7">
    <name type="scientific">Colobus angolensis palliatus</name>
    <name type="common">Peters' Angolan colobus</name>
    <dbReference type="NCBI Taxonomy" id="336983"/>
    <lineage>
        <taxon>Eukaryota</taxon>
        <taxon>Metazoa</taxon>
        <taxon>Chordata</taxon>
        <taxon>Craniata</taxon>
        <taxon>Vertebrata</taxon>
        <taxon>Euteleostomi</taxon>
        <taxon>Mammalia</taxon>
        <taxon>Eutheria</taxon>
        <taxon>Euarchontoglires</taxon>
        <taxon>Primates</taxon>
        <taxon>Haplorrhini</taxon>
        <taxon>Catarrhini</taxon>
        <taxon>Cercopithecidae</taxon>
        <taxon>Colobinae</taxon>
        <taxon>Colobus</taxon>
    </lineage>
</organism>
<proteinExistence type="predicted"/>
<protein>
    <recommendedName>
        <fullName evidence="5">STI1 domain-containing protein</fullName>
    </recommendedName>
</protein>
<dbReference type="AlphaFoldDB" id="A0A2K5KE12"/>
<dbReference type="SMART" id="SM00727">
    <property type="entry name" value="STI1"/>
    <property type="match status" value="1"/>
</dbReference>
<dbReference type="InterPro" id="IPR006636">
    <property type="entry name" value="STI1_HS-bd"/>
</dbReference>
<name>A0A2K5KE12_COLAP</name>
<dbReference type="Gene3D" id="1.10.260.100">
    <property type="match status" value="1"/>
</dbReference>
<accession>A0A2K5KE12</accession>
<dbReference type="PANTHER" id="PTHR45883">
    <property type="entry name" value="HSC70-INTERACTING PROTEIN"/>
    <property type="match status" value="1"/>
</dbReference>
<comment type="function">
    <text evidence="3">One HIP oligomer binds the ATPase domains of at least two HSC70 molecules dependent on activation of the HSC70 ATPase by HSP40. Stabilizes the ADP state of HSC70 that has a high affinity for substrate protein. Through its own chaperone activity, it may contribute to the interaction of HSC70 with various target proteins.</text>
</comment>
<dbReference type="GO" id="GO:0030544">
    <property type="term" value="F:Hsp70 protein binding"/>
    <property type="evidence" value="ECO:0007669"/>
    <property type="project" value="TreeGrafter"/>
</dbReference>
<dbReference type="InterPro" id="IPR011990">
    <property type="entry name" value="TPR-like_helical_dom_sf"/>
</dbReference>
<evidence type="ECO:0000256" key="4">
    <source>
        <dbReference type="SAM" id="MobiDB-lite"/>
    </source>
</evidence>
<evidence type="ECO:0000256" key="3">
    <source>
        <dbReference type="ARBA" id="ARBA00037033"/>
    </source>
</evidence>
<reference evidence="6" key="1">
    <citation type="submission" date="2025-08" db="UniProtKB">
        <authorList>
            <consortium name="Ensembl"/>
        </authorList>
    </citation>
    <scope>IDENTIFICATION</scope>
</reference>
<dbReference type="Gene3D" id="1.25.40.10">
    <property type="entry name" value="Tetratricopeptide repeat domain"/>
    <property type="match status" value="1"/>
</dbReference>
<feature type="region of interest" description="Disordered" evidence="4">
    <location>
        <begin position="104"/>
        <end position="140"/>
    </location>
</feature>
<feature type="compositionally biased region" description="Basic and acidic residues" evidence="4">
    <location>
        <begin position="111"/>
        <end position="129"/>
    </location>
</feature>
<evidence type="ECO:0000313" key="7">
    <source>
        <dbReference type="Proteomes" id="UP000233080"/>
    </source>
</evidence>
<dbReference type="STRING" id="336983.ENSCANP00000039326"/>
<evidence type="ECO:0000259" key="5">
    <source>
        <dbReference type="SMART" id="SM00727"/>
    </source>
</evidence>
<keyword evidence="7" id="KW-1185">Reference proteome</keyword>
<feature type="domain" description="STI1" evidence="5">
    <location>
        <begin position="156"/>
        <end position="200"/>
    </location>
</feature>